<protein>
    <recommendedName>
        <fullName evidence="7">Xylanolytic transcriptional activator regulatory domain-containing protein</fullName>
    </recommendedName>
</protein>
<evidence type="ECO:0000256" key="6">
    <source>
        <dbReference type="ARBA" id="ARBA00023242"/>
    </source>
</evidence>
<keyword evidence="2" id="KW-0479">Metal-binding</keyword>
<evidence type="ECO:0000256" key="2">
    <source>
        <dbReference type="ARBA" id="ARBA00022723"/>
    </source>
</evidence>
<evidence type="ECO:0000256" key="5">
    <source>
        <dbReference type="ARBA" id="ARBA00022833"/>
    </source>
</evidence>
<evidence type="ECO:0000256" key="4">
    <source>
        <dbReference type="ARBA" id="ARBA00022771"/>
    </source>
</evidence>
<organism evidence="8 9">
    <name type="scientific">Exophiala sideris</name>
    <dbReference type="NCBI Taxonomy" id="1016849"/>
    <lineage>
        <taxon>Eukaryota</taxon>
        <taxon>Fungi</taxon>
        <taxon>Dikarya</taxon>
        <taxon>Ascomycota</taxon>
        <taxon>Pezizomycotina</taxon>
        <taxon>Eurotiomycetes</taxon>
        <taxon>Chaetothyriomycetidae</taxon>
        <taxon>Chaetothyriales</taxon>
        <taxon>Herpotrichiellaceae</taxon>
        <taxon>Exophiala</taxon>
    </lineage>
</organism>
<comment type="caution">
    <text evidence="8">The sequence shown here is derived from an EMBL/GenBank/DDBJ whole genome shotgun (WGS) entry which is preliminary data.</text>
</comment>
<comment type="subcellular location">
    <subcellularLocation>
        <location evidence="1">Nucleus</location>
    </subcellularLocation>
</comment>
<dbReference type="Proteomes" id="UP001345691">
    <property type="component" value="Unassembled WGS sequence"/>
</dbReference>
<keyword evidence="6" id="KW-0539">Nucleus</keyword>
<dbReference type="InterPro" id="IPR007219">
    <property type="entry name" value="XnlR_reg_dom"/>
</dbReference>
<proteinExistence type="predicted"/>
<accession>A0ABR0J373</accession>
<evidence type="ECO:0000313" key="8">
    <source>
        <dbReference type="EMBL" id="KAK5054944.1"/>
    </source>
</evidence>
<dbReference type="EMBL" id="JAVRRF010000021">
    <property type="protein sequence ID" value="KAK5054944.1"/>
    <property type="molecule type" value="Genomic_DNA"/>
</dbReference>
<evidence type="ECO:0000313" key="9">
    <source>
        <dbReference type="Proteomes" id="UP001345691"/>
    </source>
</evidence>
<gene>
    <name evidence="8" type="ORF">LTR69_008512</name>
</gene>
<dbReference type="Pfam" id="PF04082">
    <property type="entry name" value="Fungal_trans"/>
    <property type="match status" value="1"/>
</dbReference>
<evidence type="ECO:0000259" key="7">
    <source>
        <dbReference type="Pfam" id="PF04082"/>
    </source>
</evidence>
<evidence type="ECO:0000256" key="1">
    <source>
        <dbReference type="ARBA" id="ARBA00004123"/>
    </source>
</evidence>
<feature type="domain" description="Xylanolytic transcriptional activator regulatory" evidence="7">
    <location>
        <begin position="212"/>
        <end position="368"/>
    </location>
</feature>
<dbReference type="InterPro" id="IPR051059">
    <property type="entry name" value="VerF-like"/>
</dbReference>
<keyword evidence="3" id="KW-0677">Repeat</keyword>
<name>A0ABR0J373_9EURO</name>
<sequence>MSSALYVETVRFPAPAREGVAGMRVSIVPEKEASDRISISKLLDSGTDSFTEPCNFPVCREQTSEVVGHEQTSEVLGNEQTLPAQAPAPSFIGYDDVASIPWDAACMPPTLAFFDDGDLPFPTLANYPTQSEELPFLDIGIPDGLDYDLSICADSMGTDELGNREADPSYVRRLQQYLLEQTNSLQMDKKRREAIIADINFLVTPVRTAKFINLYFDNWHVNGPILHRPSFSPEHVQTSLLLAVTVFGAMYSNDVREHRIASSLLGIAEILVFSTAPFSWTAPIQRWISDSQTAVSSPEDEWADFEHLQAAYLVCSILYWAGLVPGRYRVLEIHLSHLIRVARRLGLLKVQHTLKDRISEELWIRQESQIRRDTGASELFEMFFQDDEDHVANAQPWVTTAGASVTLDGTRRSGSHILTLMDLYVFAHREHTLLPLHPAQRANLPPVLCIMIHTRAALLSPFRAAQSAFFEAAPGPSGEWNALIDRALARWSSFWEILHANTSPTRWAATGMYKNSYNIWRVARLLHDKKESVGLLRSLEVPCPDKVAALKVLLGRDE</sequence>
<dbReference type="PANTHER" id="PTHR40626">
    <property type="entry name" value="MIP31509P"/>
    <property type="match status" value="1"/>
</dbReference>
<keyword evidence="5" id="KW-0862">Zinc</keyword>
<evidence type="ECO:0000256" key="3">
    <source>
        <dbReference type="ARBA" id="ARBA00022737"/>
    </source>
</evidence>
<dbReference type="PANTHER" id="PTHR40626:SF1">
    <property type="entry name" value="TRANSCRIPTION FACTOR WITH C2H2 AND ZN(2)-CYS(6) DNA BINDING DOMAIN (EUROFUNG)"/>
    <property type="match status" value="1"/>
</dbReference>
<dbReference type="CDD" id="cd12148">
    <property type="entry name" value="fungal_TF_MHR"/>
    <property type="match status" value="1"/>
</dbReference>
<reference evidence="8 9" key="1">
    <citation type="submission" date="2023-08" db="EMBL/GenBank/DDBJ databases">
        <title>Black Yeasts Isolated from many extreme environments.</title>
        <authorList>
            <person name="Coleine C."/>
            <person name="Stajich J.E."/>
            <person name="Selbmann L."/>
        </authorList>
    </citation>
    <scope>NUCLEOTIDE SEQUENCE [LARGE SCALE GENOMIC DNA]</scope>
    <source>
        <strain evidence="8 9">CCFEE 6328</strain>
    </source>
</reference>
<keyword evidence="9" id="KW-1185">Reference proteome</keyword>
<keyword evidence="4" id="KW-0863">Zinc-finger</keyword>